<protein>
    <recommendedName>
        <fullName evidence="3">STAS/SEC14 domain-containing protein</fullName>
    </recommendedName>
</protein>
<organism evidence="1 2">
    <name type="scientific">Hymenobacter lutimineralis</name>
    <dbReference type="NCBI Taxonomy" id="2606448"/>
    <lineage>
        <taxon>Bacteria</taxon>
        <taxon>Pseudomonadati</taxon>
        <taxon>Bacteroidota</taxon>
        <taxon>Cytophagia</taxon>
        <taxon>Cytophagales</taxon>
        <taxon>Hymenobacteraceae</taxon>
        <taxon>Hymenobacter</taxon>
    </lineage>
</organism>
<dbReference type="RefSeq" id="WP_149070041.1">
    <property type="nucleotide sequence ID" value="NZ_VTHL01000004.1"/>
</dbReference>
<gene>
    <name evidence="1" type="ORF">FY528_05750</name>
</gene>
<sequence length="137" mass="15534">MYSSPTLTIQYRPDLDMLTVRWLDSLQPEQYRQDYHTILAEALAHGTTRWLIDVRRRPHPSPEMAAWAANVWLAEVVAALAPRRARLAYLISPSREQALQDSPALQASVQQASDPRRGYDVAIFNDEGPATHWLLAA</sequence>
<evidence type="ECO:0000313" key="2">
    <source>
        <dbReference type="Proteomes" id="UP000322791"/>
    </source>
</evidence>
<name>A0A5D6V9M1_9BACT</name>
<proteinExistence type="predicted"/>
<dbReference type="EMBL" id="VTHL01000004">
    <property type="protein sequence ID" value="TYZ11862.1"/>
    <property type="molecule type" value="Genomic_DNA"/>
</dbReference>
<comment type="caution">
    <text evidence="1">The sequence shown here is derived from an EMBL/GenBank/DDBJ whole genome shotgun (WGS) entry which is preliminary data.</text>
</comment>
<reference evidence="1 2" key="1">
    <citation type="submission" date="2019-08" db="EMBL/GenBank/DDBJ databases">
        <authorList>
            <person name="Seo M.-J."/>
        </authorList>
    </citation>
    <scope>NUCLEOTIDE SEQUENCE [LARGE SCALE GENOMIC DNA]</scope>
    <source>
        <strain evidence="1 2">KIGAM108</strain>
    </source>
</reference>
<evidence type="ECO:0000313" key="1">
    <source>
        <dbReference type="EMBL" id="TYZ11862.1"/>
    </source>
</evidence>
<evidence type="ECO:0008006" key="3">
    <source>
        <dbReference type="Google" id="ProtNLM"/>
    </source>
</evidence>
<dbReference type="AlphaFoldDB" id="A0A5D6V9M1"/>
<accession>A0A5D6V9M1</accession>
<dbReference type="Proteomes" id="UP000322791">
    <property type="component" value="Unassembled WGS sequence"/>
</dbReference>
<keyword evidence="2" id="KW-1185">Reference proteome</keyword>